<dbReference type="InterPro" id="IPR003660">
    <property type="entry name" value="HAMP_dom"/>
</dbReference>
<evidence type="ECO:0000256" key="3">
    <source>
        <dbReference type="ARBA" id="ARBA00012438"/>
    </source>
</evidence>
<dbReference type="Gene3D" id="1.10.287.130">
    <property type="match status" value="1"/>
</dbReference>
<dbReference type="AlphaFoldDB" id="A0A521DH15"/>
<evidence type="ECO:0000256" key="14">
    <source>
        <dbReference type="SAM" id="Phobius"/>
    </source>
</evidence>
<feature type="domain" description="Histidine kinase" evidence="15">
    <location>
        <begin position="269"/>
        <end position="482"/>
    </location>
</feature>
<dbReference type="SMART" id="SM00304">
    <property type="entry name" value="HAMP"/>
    <property type="match status" value="1"/>
</dbReference>
<evidence type="ECO:0000256" key="4">
    <source>
        <dbReference type="ARBA" id="ARBA00022475"/>
    </source>
</evidence>
<dbReference type="PANTHER" id="PTHR45528">
    <property type="entry name" value="SENSOR HISTIDINE KINASE CPXA"/>
    <property type="match status" value="1"/>
</dbReference>
<protein>
    <recommendedName>
        <fullName evidence="3">histidine kinase</fullName>
        <ecNumber evidence="3">2.7.13.3</ecNumber>
    </recommendedName>
</protein>
<gene>
    <name evidence="17" type="ORF">SAMN06265218_11028</name>
</gene>
<keyword evidence="12" id="KW-0902">Two-component regulatory system</keyword>
<dbReference type="Pfam" id="PF02518">
    <property type="entry name" value="HATPase_c"/>
    <property type="match status" value="1"/>
</dbReference>
<evidence type="ECO:0000256" key="9">
    <source>
        <dbReference type="ARBA" id="ARBA00022777"/>
    </source>
</evidence>
<dbReference type="InterPro" id="IPR004358">
    <property type="entry name" value="Sig_transdc_His_kin-like_C"/>
</dbReference>
<evidence type="ECO:0000256" key="7">
    <source>
        <dbReference type="ARBA" id="ARBA00022692"/>
    </source>
</evidence>
<name>A0A521DH15_9BACT</name>
<accession>A0A521DH15</accession>
<evidence type="ECO:0000259" key="16">
    <source>
        <dbReference type="PROSITE" id="PS50885"/>
    </source>
</evidence>
<dbReference type="Gene3D" id="3.30.565.10">
    <property type="entry name" value="Histidine kinase-like ATPase, C-terminal domain"/>
    <property type="match status" value="1"/>
</dbReference>
<dbReference type="EMBL" id="FXTH01000010">
    <property type="protein sequence ID" value="SMO70220.1"/>
    <property type="molecule type" value="Genomic_DNA"/>
</dbReference>
<dbReference type="InterPro" id="IPR003661">
    <property type="entry name" value="HisK_dim/P_dom"/>
</dbReference>
<dbReference type="PROSITE" id="PS50109">
    <property type="entry name" value="HIS_KIN"/>
    <property type="match status" value="1"/>
</dbReference>
<evidence type="ECO:0000256" key="1">
    <source>
        <dbReference type="ARBA" id="ARBA00000085"/>
    </source>
</evidence>
<dbReference type="GO" id="GO:0005886">
    <property type="term" value="C:plasma membrane"/>
    <property type="evidence" value="ECO:0007669"/>
    <property type="project" value="UniProtKB-SubCell"/>
</dbReference>
<evidence type="ECO:0000256" key="11">
    <source>
        <dbReference type="ARBA" id="ARBA00022989"/>
    </source>
</evidence>
<dbReference type="GO" id="GO:0000155">
    <property type="term" value="F:phosphorelay sensor kinase activity"/>
    <property type="evidence" value="ECO:0007669"/>
    <property type="project" value="InterPro"/>
</dbReference>
<evidence type="ECO:0000259" key="15">
    <source>
        <dbReference type="PROSITE" id="PS50109"/>
    </source>
</evidence>
<dbReference type="SMART" id="SM00387">
    <property type="entry name" value="HATPase_c"/>
    <property type="match status" value="1"/>
</dbReference>
<dbReference type="Pfam" id="PF00512">
    <property type="entry name" value="HisKA"/>
    <property type="match status" value="1"/>
</dbReference>
<dbReference type="EC" id="2.7.13.3" evidence="3"/>
<feature type="transmembrane region" description="Helical" evidence="14">
    <location>
        <begin position="181"/>
        <end position="200"/>
    </location>
</feature>
<dbReference type="GO" id="GO:0005524">
    <property type="term" value="F:ATP binding"/>
    <property type="evidence" value="ECO:0007669"/>
    <property type="project" value="UniProtKB-KW"/>
</dbReference>
<feature type="transmembrane region" description="Helical" evidence="14">
    <location>
        <begin position="24"/>
        <end position="47"/>
    </location>
</feature>
<keyword evidence="5" id="KW-0597">Phosphoprotein</keyword>
<dbReference type="SUPFAM" id="SSF55874">
    <property type="entry name" value="ATPase domain of HSP90 chaperone/DNA topoisomerase II/histidine kinase"/>
    <property type="match status" value="1"/>
</dbReference>
<keyword evidence="7 14" id="KW-0812">Transmembrane</keyword>
<evidence type="ECO:0000313" key="17">
    <source>
        <dbReference type="EMBL" id="SMO70220.1"/>
    </source>
</evidence>
<proteinExistence type="predicted"/>
<evidence type="ECO:0000256" key="10">
    <source>
        <dbReference type="ARBA" id="ARBA00022840"/>
    </source>
</evidence>
<keyword evidence="9 17" id="KW-0418">Kinase</keyword>
<dbReference type="InterPro" id="IPR036890">
    <property type="entry name" value="HATPase_C_sf"/>
</dbReference>
<dbReference type="InterPro" id="IPR036097">
    <property type="entry name" value="HisK_dim/P_sf"/>
</dbReference>
<evidence type="ECO:0000256" key="5">
    <source>
        <dbReference type="ARBA" id="ARBA00022553"/>
    </source>
</evidence>
<dbReference type="SUPFAM" id="SSF47384">
    <property type="entry name" value="Homodimeric domain of signal transducing histidine kinase"/>
    <property type="match status" value="1"/>
</dbReference>
<dbReference type="SUPFAM" id="SSF158472">
    <property type="entry name" value="HAMP domain-like"/>
    <property type="match status" value="1"/>
</dbReference>
<keyword evidence="8" id="KW-0547">Nucleotide-binding</keyword>
<dbReference type="InterPro" id="IPR050398">
    <property type="entry name" value="HssS/ArlS-like"/>
</dbReference>
<keyword evidence="4" id="KW-1003">Cell membrane</keyword>
<dbReference type="SMART" id="SM00388">
    <property type="entry name" value="HisKA"/>
    <property type="match status" value="1"/>
</dbReference>
<evidence type="ECO:0000256" key="2">
    <source>
        <dbReference type="ARBA" id="ARBA00004651"/>
    </source>
</evidence>
<keyword evidence="6" id="KW-0808">Transferase</keyword>
<dbReference type="CDD" id="cd00082">
    <property type="entry name" value="HisKA"/>
    <property type="match status" value="1"/>
</dbReference>
<evidence type="ECO:0000256" key="6">
    <source>
        <dbReference type="ARBA" id="ARBA00022679"/>
    </source>
</evidence>
<dbReference type="CDD" id="cd06225">
    <property type="entry name" value="HAMP"/>
    <property type="match status" value="1"/>
</dbReference>
<reference evidence="17 18" key="1">
    <citation type="submission" date="2017-05" db="EMBL/GenBank/DDBJ databases">
        <authorList>
            <person name="Varghese N."/>
            <person name="Submissions S."/>
        </authorList>
    </citation>
    <scope>NUCLEOTIDE SEQUENCE [LARGE SCALE GENOMIC DNA]</scope>
    <source>
        <strain evidence="17 18">DSM 21194</strain>
    </source>
</reference>
<evidence type="ECO:0000256" key="12">
    <source>
        <dbReference type="ARBA" id="ARBA00023012"/>
    </source>
</evidence>
<feature type="domain" description="HAMP" evidence="16">
    <location>
        <begin position="202"/>
        <end position="254"/>
    </location>
</feature>
<dbReference type="CDD" id="cd16922">
    <property type="entry name" value="HATPase_EvgS-ArcB-TorS-like"/>
    <property type="match status" value="1"/>
</dbReference>
<keyword evidence="10" id="KW-0067">ATP-binding</keyword>
<dbReference type="FunFam" id="3.30.565.10:FF:000006">
    <property type="entry name" value="Sensor histidine kinase WalK"/>
    <property type="match status" value="1"/>
</dbReference>
<dbReference type="InterPro" id="IPR005467">
    <property type="entry name" value="His_kinase_dom"/>
</dbReference>
<dbReference type="InterPro" id="IPR003594">
    <property type="entry name" value="HATPase_dom"/>
</dbReference>
<dbReference type="Proteomes" id="UP000317593">
    <property type="component" value="Unassembled WGS sequence"/>
</dbReference>
<dbReference type="Gene3D" id="6.10.340.10">
    <property type="match status" value="1"/>
</dbReference>
<keyword evidence="18" id="KW-1185">Reference proteome</keyword>
<dbReference type="PROSITE" id="PS50885">
    <property type="entry name" value="HAMP"/>
    <property type="match status" value="1"/>
</dbReference>
<keyword evidence="13 14" id="KW-0472">Membrane</keyword>
<evidence type="ECO:0000256" key="8">
    <source>
        <dbReference type="ARBA" id="ARBA00022741"/>
    </source>
</evidence>
<keyword evidence="11 14" id="KW-1133">Transmembrane helix</keyword>
<evidence type="ECO:0000313" key="18">
    <source>
        <dbReference type="Proteomes" id="UP000317593"/>
    </source>
</evidence>
<organism evidence="17 18">
    <name type="scientific">Fodinibius sediminis</name>
    <dbReference type="NCBI Taxonomy" id="1214077"/>
    <lineage>
        <taxon>Bacteria</taxon>
        <taxon>Pseudomonadati</taxon>
        <taxon>Balneolota</taxon>
        <taxon>Balneolia</taxon>
        <taxon>Balneolales</taxon>
        <taxon>Balneolaceae</taxon>
        <taxon>Fodinibius</taxon>
    </lineage>
</organism>
<sequence>MLPGYECKYELLKHELYMSIRSKLAWTFILLLIFGITSISSYSILFIRDYLLEEGRTEMERDTRWLAVTISNLTGSSEFKQRFAEAAQTSGYQLALYDSSGRLLNSYLKEDTTFIPDQRLAPQIRDTLEEGGGIPLLPRNTSAEVLTSYIRLPHTGNGLYYLQAAQLKDEIYAPIKTIRWIIYYGMFISVGLIILVSIWMSRYLTKPITQIKNAARDIAEGDVDREIDIRRSDEFGTLATSLNQMASKLRADTEQIKRFAEKQRQFFADITHEVRNPLHTISGALEMLELDKLSPSKRQKYIATAKKQTERISHLFKDLKTLQRYDSDEYFVEMQEFDLATVARHMQDWYGEKAAEKGIDLELDRHSCNVLGDPGKIEQVLDNLVSNALKYTNKGSVTMTYETVGDRVVLSVQDSGIGISDEHLDRLFDRFYRTDKARSRDKGGTGLGLAVVKSILNAHNSDINVESTVGSGTKFWFELPKG</sequence>
<dbReference type="PRINTS" id="PR00344">
    <property type="entry name" value="BCTRLSENSOR"/>
</dbReference>
<dbReference type="PANTHER" id="PTHR45528:SF1">
    <property type="entry name" value="SENSOR HISTIDINE KINASE CPXA"/>
    <property type="match status" value="1"/>
</dbReference>
<dbReference type="Pfam" id="PF00672">
    <property type="entry name" value="HAMP"/>
    <property type="match status" value="1"/>
</dbReference>
<evidence type="ECO:0000256" key="13">
    <source>
        <dbReference type="ARBA" id="ARBA00023136"/>
    </source>
</evidence>
<comment type="subcellular location">
    <subcellularLocation>
        <location evidence="2">Cell membrane</location>
        <topology evidence="2">Multi-pass membrane protein</topology>
    </subcellularLocation>
</comment>
<comment type="catalytic activity">
    <reaction evidence="1">
        <text>ATP + protein L-histidine = ADP + protein N-phospho-L-histidine.</text>
        <dbReference type="EC" id="2.7.13.3"/>
    </reaction>
</comment>